<comment type="caution">
    <text evidence="1">The sequence shown here is derived from an EMBL/GenBank/DDBJ whole genome shotgun (WGS) entry which is preliminary data.</text>
</comment>
<gene>
    <name evidence="1" type="ORF">S01H4_58654</name>
</gene>
<accession>X1E7B9</accession>
<protein>
    <submittedName>
        <fullName evidence="1">Uncharacterized protein</fullName>
    </submittedName>
</protein>
<proteinExistence type="predicted"/>
<sequence length="53" mass="6016">MSGKYSKERDSLIEPYEEKVTVRTPIGVAIIKAKPIIPINAKIITFLLIILKY</sequence>
<organism evidence="1">
    <name type="scientific">marine sediment metagenome</name>
    <dbReference type="NCBI Taxonomy" id="412755"/>
    <lineage>
        <taxon>unclassified sequences</taxon>
        <taxon>metagenomes</taxon>
        <taxon>ecological metagenomes</taxon>
    </lineage>
</organism>
<reference evidence="1" key="1">
    <citation type="journal article" date="2014" name="Front. Microbiol.">
        <title>High frequency of phylogenetically diverse reductive dehalogenase-homologous genes in deep subseafloor sedimentary metagenomes.</title>
        <authorList>
            <person name="Kawai M."/>
            <person name="Futagami T."/>
            <person name="Toyoda A."/>
            <person name="Takaki Y."/>
            <person name="Nishi S."/>
            <person name="Hori S."/>
            <person name="Arai W."/>
            <person name="Tsubouchi T."/>
            <person name="Morono Y."/>
            <person name="Uchiyama I."/>
            <person name="Ito T."/>
            <person name="Fujiyama A."/>
            <person name="Inagaki F."/>
            <person name="Takami H."/>
        </authorList>
    </citation>
    <scope>NUCLEOTIDE SEQUENCE</scope>
    <source>
        <strain evidence="1">Expedition CK06-06</strain>
    </source>
</reference>
<dbReference type="AlphaFoldDB" id="X1E7B9"/>
<name>X1E7B9_9ZZZZ</name>
<feature type="non-terminal residue" evidence="1">
    <location>
        <position position="53"/>
    </location>
</feature>
<evidence type="ECO:0000313" key="1">
    <source>
        <dbReference type="EMBL" id="GAH16285.1"/>
    </source>
</evidence>
<dbReference type="EMBL" id="BART01034291">
    <property type="protein sequence ID" value="GAH16285.1"/>
    <property type="molecule type" value="Genomic_DNA"/>
</dbReference>